<reference evidence="7 8" key="1">
    <citation type="submission" date="2022-10" db="EMBL/GenBank/DDBJ databases">
        <title>WGS assembly of Paspalum vaginatum 540-79.</title>
        <authorList>
            <person name="Sun G."/>
            <person name="Wase N."/>
            <person name="Shu S."/>
            <person name="Jenkins J."/>
            <person name="Zhou B."/>
            <person name="Torres-Rodriguez J."/>
            <person name="Chen C."/>
            <person name="Sandor L."/>
            <person name="Plott C."/>
            <person name="Yoshinga Y."/>
            <person name="Daum C."/>
            <person name="Qi P."/>
            <person name="Barry K."/>
            <person name="Lipzen A."/>
            <person name="Berry L."/>
            <person name="Pedersen C."/>
            <person name="Gottilla T."/>
            <person name="Foltz A."/>
            <person name="Yu H."/>
            <person name="O'Malley R."/>
            <person name="Zhang C."/>
            <person name="Devos K."/>
            <person name="Sigmon B."/>
            <person name="Yu B."/>
            <person name="Obata T."/>
            <person name="Schmutz J."/>
            <person name="Schnable J."/>
        </authorList>
    </citation>
    <scope>NUCLEOTIDE SEQUENCE [LARGE SCALE GENOMIC DNA]</scope>
    <source>
        <strain evidence="8">cv. 540-79</strain>
    </source>
</reference>
<evidence type="ECO:0000256" key="3">
    <source>
        <dbReference type="ARBA" id="ARBA00022900"/>
    </source>
</evidence>
<evidence type="ECO:0000256" key="2">
    <source>
        <dbReference type="ARBA" id="ARBA00022690"/>
    </source>
</evidence>
<name>A0A9W7XC34_9POAL</name>
<gene>
    <name evidence="7" type="ORF">BS78_K144500</name>
</gene>
<comment type="caution">
    <text evidence="7">The sequence shown here is derived from an EMBL/GenBank/DDBJ whole genome shotgun (WGS) entry which is preliminary data.</text>
</comment>
<evidence type="ECO:0000259" key="6">
    <source>
        <dbReference type="SMART" id="SM00093"/>
    </source>
</evidence>
<dbReference type="PANTHER" id="PTHR11461:SF209">
    <property type="entry name" value="SERPIN-Z8-RELATED"/>
    <property type="match status" value="1"/>
</dbReference>
<dbReference type="InterPro" id="IPR042178">
    <property type="entry name" value="Serpin_sf_1"/>
</dbReference>
<comment type="similarity">
    <text evidence="1 5">Belongs to the serpin family.</text>
</comment>
<dbReference type="InterPro" id="IPR023796">
    <property type="entry name" value="Serpin_dom"/>
</dbReference>
<dbReference type="Proteomes" id="UP001164776">
    <property type="component" value="Unassembled WGS sequence"/>
</dbReference>
<protein>
    <recommendedName>
        <fullName evidence="6">Serpin domain-containing protein</fullName>
    </recommendedName>
</protein>
<dbReference type="EMBL" id="MU629622">
    <property type="protein sequence ID" value="KAJ1255873.1"/>
    <property type="molecule type" value="Genomic_DNA"/>
</dbReference>
<evidence type="ECO:0000313" key="8">
    <source>
        <dbReference type="Proteomes" id="UP001164776"/>
    </source>
</evidence>
<keyword evidence="3" id="KW-0722">Serine protease inhibitor</keyword>
<dbReference type="Pfam" id="PF00079">
    <property type="entry name" value="Serpin"/>
    <property type="match status" value="1"/>
</dbReference>
<keyword evidence="8" id="KW-1185">Reference proteome</keyword>
<dbReference type="InterPro" id="IPR042185">
    <property type="entry name" value="Serpin_sf_2"/>
</dbReference>
<sequence length="423" mass="46696">MLLHGHGVDPALIWKETKRRGSSRIDLAEDWRRSGGRQEAASICRRLEGLDSGEALGERKGQRVSAQSKGAAAAACHVKWAFSGEKSFCSRKCRDQEILTEEEENSTAVFSISSAGSSSSLKDDIFMAEMPEEARVQINCWVAAETHNLVDSILPENSVKSETSVVVSTALYFKGSWDEPFKKYLTKEGKFQRLDGSTVDAKFLRSQSHQFITTHEGFKVLKMPYALFDRGNNNNMLRNTEISSSVVPPPQEHLPEYSMVVLLPDARDGLSMMEDKMASSPDFLQKHLPKRAVKVGDFQVPKFKLSFTTSAKVVLEDLGIKTMFHPMEANLQGILEDDDDDGFPEPLYVDDIFHKAVIKVDGGRNRGCGLHSYGVNGWRVSLVGAAQAGGLRCRSSVCLLYSGGGVWYGAILFAGHVHDPTKS</sequence>
<dbReference type="Gene3D" id="2.30.39.10">
    <property type="entry name" value="Alpha-1-antitrypsin, domain 1"/>
    <property type="match status" value="1"/>
</dbReference>
<accession>A0A9W7XC34</accession>
<dbReference type="SMART" id="SM00093">
    <property type="entry name" value="SERPIN"/>
    <property type="match status" value="1"/>
</dbReference>
<evidence type="ECO:0000256" key="4">
    <source>
        <dbReference type="ARBA" id="ARBA00049586"/>
    </source>
</evidence>
<evidence type="ECO:0000313" key="7">
    <source>
        <dbReference type="EMBL" id="KAJ1255873.1"/>
    </source>
</evidence>
<comment type="function">
    <text evidence="4">Probable serine protease inhibitor.</text>
</comment>
<proteinExistence type="inferred from homology"/>
<dbReference type="SUPFAM" id="SSF56574">
    <property type="entry name" value="Serpins"/>
    <property type="match status" value="1"/>
</dbReference>
<organism evidence="7 8">
    <name type="scientific">Paspalum vaginatum</name>
    <name type="common">seashore paspalum</name>
    <dbReference type="NCBI Taxonomy" id="158149"/>
    <lineage>
        <taxon>Eukaryota</taxon>
        <taxon>Viridiplantae</taxon>
        <taxon>Streptophyta</taxon>
        <taxon>Embryophyta</taxon>
        <taxon>Tracheophyta</taxon>
        <taxon>Spermatophyta</taxon>
        <taxon>Magnoliopsida</taxon>
        <taxon>Liliopsida</taxon>
        <taxon>Poales</taxon>
        <taxon>Poaceae</taxon>
        <taxon>PACMAD clade</taxon>
        <taxon>Panicoideae</taxon>
        <taxon>Andropogonodae</taxon>
        <taxon>Paspaleae</taxon>
        <taxon>Paspalinae</taxon>
        <taxon>Paspalum</taxon>
    </lineage>
</organism>
<dbReference type="GO" id="GO:0004867">
    <property type="term" value="F:serine-type endopeptidase inhibitor activity"/>
    <property type="evidence" value="ECO:0007669"/>
    <property type="project" value="UniProtKB-KW"/>
</dbReference>
<dbReference type="Gene3D" id="3.30.497.10">
    <property type="entry name" value="Antithrombin, subunit I, domain 2"/>
    <property type="match status" value="1"/>
</dbReference>
<dbReference type="InterPro" id="IPR036186">
    <property type="entry name" value="Serpin_sf"/>
</dbReference>
<keyword evidence="2" id="KW-0646">Protease inhibitor</keyword>
<dbReference type="PANTHER" id="PTHR11461">
    <property type="entry name" value="SERINE PROTEASE INHIBITOR, SERPIN"/>
    <property type="match status" value="1"/>
</dbReference>
<dbReference type="InterPro" id="IPR000215">
    <property type="entry name" value="Serpin_fam"/>
</dbReference>
<evidence type="ECO:0000256" key="5">
    <source>
        <dbReference type="RuleBase" id="RU000411"/>
    </source>
</evidence>
<dbReference type="GO" id="GO:0005615">
    <property type="term" value="C:extracellular space"/>
    <property type="evidence" value="ECO:0007669"/>
    <property type="project" value="InterPro"/>
</dbReference>
<dbReference type="OrthoDB" id="1063785at2759"/>
<dbReference type="AlphaFoldDB" id="A0A9W7XC34"/>
<evidence type="ECO:0000256" key="1">
    <source>
        <dbReference type="ARBA" id="ARBA00009500"/>
    </source>
</evidence>
<feature type="domain" description="Serpin" evidence="6">
    <location>
        <begin position="62"/>
        <end position="420"/>
    </location>
</feature>